<keyword evidence="4" id="KW-1185">Reference proteome</keyword>
<keyword evidence="2" id="KW-0472">Membrane</keyword>
<keyword evidence="2" id="KW-1133">Transmembrane helix</keyword>
<gene>
    <name evidence="3" type="ordered locus">DSC_02720</name>
</gene>
<dbReference type="KEGG" id="psd:DSC_02720"/>
<protein>
    <submittedName>
        <fullName evidence="3">General secretion pathway protein L</fullName>
    </submittedName>
</protein>
<dbReference type="eggNOG" id="COG3166">
    <property type="taxonomic scope" value="Bacteria"/>
</dbReference>
<evidence type="ECO:0000256" key="2">
    <source>
        <dbReference type="SAM" id="Phobius"/>
    </source>
</evidence>
<dbReference type="Proteomes" id="UP000005870">
    <property type="component" value="Chromosome"/>
</dbReference>
<dbReference type="PANTHER" id="PTHR40278">
    <property type="entry name" value="DNA UTILIZATION PROTEIN HOFN"/>
    <property type="match status" value="1"/>
</dbReference>
<dbReference type="HOGENOM" id="CLU_049033_1_0_6"/>
<dbReference type="EMBL" id="CP003093">
    <property type="protein sequence ID" value="AER55197.1"/>
    <property type="molecule type" value="Genomic_DNA"/>
</dbReference>
<evidence type="ECO:0000313" key="3">
    <source>
        <dbReference type="EMBL" id="AER55197.1"/>
    </source>
</evidence>
<dbReference type="OrthoDB" id="5621075at2"/>
<dbReference type="Gene3D" id="3.30.420.380">
    <property type="match status" value="1"/>
</dbReference>
<dbReference type="InterPro" id="IPR007813">
    <property type="entry name" value="PilN"/>
</dbReference>
<dbReference type="InterPro" id="IPR052534">
    <property type="entry name" value="Extracell_DNA_Util/SecSys_Comp"/>
</dbReference>
<feature type="region of interest" description="Disordered" evidence="1">
    <location>
        <begin position="360"/>
        <end position="381"/>
    </location>
</feature>
<accession>G7UW84</accession>
<dbReference type="RefSeq" id="WP_014159375.1">
    <property type="nucleotide sequence ID" value="NC_016147.2"/>
</dbReference>
<proteinExistence type="predicted"/>
<dbReference type="SUPFAM" id="SSF53067">
    <property type="entry name" value="Actin-like ATPase domain"/>
    <property type="match status" value="1"/>
</dbReference>
<dbReference type="AlphaFoldDB" id="G7UW84"/>
<name>G7UW84_PSEUP</name>
<organism evidence="3 4">
    <name type="scientific">Pseudoxanthomonas spadix (strain BD-a59)</name>
    <dbReference type="NCBI Taxonomy" id="1045855"/>
    <lineage>
        <taxon>Bacteria</taxon>
        <taxon>Pseudomonadati</taxon>
        <taxon>Pseudomonadota</taxon>
        <taxon>Gammaproteobacteria</taxon>
        <taxon>Lysobacterales</taxon>
        <taxon>Lysobacteraceae</taxon>
        <taxon>Pseudoxanthomonas</taxon>
    </lineage>
</organism>
<evidence type="ECO:0000256" key="1">
    <source>
        <dbReference type="SAM" id="MobiDB-lite"/>
    </source>
</evidence>
<evidence type="ECO:0000313" key="4">
    <source>
        <dbReference type="Proteomes" id="UP000005870"/>
    </source>
</evidence>
<keyword evidence="2" id="KW-0812">Transmembrane</keyword>
<reference evidence="3 4" key="1">
    <citation type="journal article" date="2012" name="J. Bacteriol.">
        <title>Complete Genome Sequence of the BTEX-Degrading Bacterium Pseudoxanthomonas spadix BD-a59.</title>
        <authorList>
            <person name="Lee S.H."/>
            <person name="Jin H.M."/>
            <person name="Lee H.J."/>
            <person name="Kim J.M."/>
            <person name="Jeon C.O."/>
        </authorList>
    </citation>
    <scope>NUCLEOTIDE SEQUENCE [LARGE SCALE GENOMIC DNA]</scope>
    <source>
        <strain evidence="3 4">BD-a59</strain>
    </source>
</reference>
<feature type="transmembrane region" description="Helical" evidence="2">
    <location>
        <begin position="215"/>
        <end position="235"/>
    </location>
</feature>
<dbReference type="Pfam" id="PF05137">
    <property type="entry name" value="PilN"/>
    <property type="match status" value="1"/>
</dbReference>
<dbReference type="PANTHER" id="PTHR40278:SF1">
    <property type="entry name" value="DNA UTILIZATION PROTEIN HOFN"/>
    <property type="match status" value="1"/>
</dbReference>
<sequence length="381" mass="40864">MTTPRAGTAVLPGLGRWLGAAGRFLSWWRDALASWLPSRWRVLFGLAAERLLLVPQDDQVALLRAGQAGLEPLATVPLPLTTADLDAVLSPRLAGLPRWSLLPAVQVLRRPLLLPGAAAERLRQVVGFEIDRQTPFTAEAVYFDARLTRRRPDGQIEAELVVVRRQGVDRALEALGPLAAGLAGLDVADAHGQPLGVNLLPPAGRVRGAGPARRWNLVAAVVAVLALAFAGWQVLANRRAAADAFAAQVERSAASAREVAAKRQQLVDLVEGAKFLQARRAARPTTIEVLDELTRLLPDSTYLEKVSIEGDRLLLIGLSPQAPGLVKVLEGSRLWTSPALTGALQMDRRTRLDRFSMTAQLAGPKPPSNTAPAARRNANAG</sequence>
<feature type="compositionally biased region" description="Low complexity" evidence="1">
    <location>
        <begin position="370"/>
        <end position="381"/>
    </location>
</feature>
<dbReference type="STRING" id="1045855.DSC_02720"/>
<dbReference type="InterPro" id="IPR043129">
    <property type="entry name" value="ATPase_NBD"/>
</dbReference>